<comment type="similarity">
    <text evidence="3 6">Belongs to the NifD/NifK/NifE/NifN family.</text>
</comment>
<keyword evidence="5 6" id="KW-0535">Nitrogen fixation</keyword>
<evidence type="ECO:0000256" key="2">
    <source>
        <dbReference type="ARBA" id="ARBA00005155"/>
    </source>
</evidence>
<dbReference type="HOGENOM" id="CLU_025876_2_0_7"/>
<dbReference type="eggNOG" id="COG2710">
    <property type="taxonomic scope" value="Bacteria"/>
</dbReference>
<organism evidence="9">
    <name type="scientific">Wolinella succinogenes (strain ATCC 29543 / DSM 1740 / CCUG 13145 / JCM 31913 / LMG 7466 / NCTC 11488 / FDC 602W)</name>
    <name type="common">Vibrio succinogenes</name>
    <dbReference type="NCBI Taxonomy" id="273121"/>
    <lineage>
        <taxon>Bacteria</taxon>
        <taxon>Pseudomonadati</taxon>
        <taxon>Campylobacterota</taxon>
        <taxon>Epsilonproteobacteria</taxon>
        <taxon>Campylobacterales</taxon>
        <taxon>Helicobacteraceae</taxon>
        <taxon>Wolinella</taxon>
    </lineage>
</organism>
<dbReference type="STRING" id="273121.WS1388"/>
<protein>
    <recommendedName>
        <fullName evidence="4">Nitrogenase iron-molybdenum cofactor biosynthesis protein NifN</fullName>
    </recommendedName>
</protein>
<dbReference type="PANTHER" id="PTHR33712:SF7">
    <property type="entry name" value="LIGHT-INDEPENDENT PROTOCHLOROPHYLLIDE REDUCTASE SUBUNIT B"/>
    <property type="match status" value="1"/>
</dbReference>
<dbReference type="KEGG" id="wsu:WS1388"/>
<evidence type="ECO:0000313" key="8">
    <source>
        <dbReference type="EMBL" id="CAE10455.1"/>
    </source>
</evidence>
<dbReference type="SUPFAM" id="SSF53807">
    <property type="entry name" value="Helical backbone' metal receptor"/>
    <property type="match status" value="1"/>
</dbReference>
<dbReference type="InterPro" id="IPR050152">
    <property type="entry name" value="ChlB/BchB/BchZ"/>
</dbReference>
<evidence type="ECO:0000256" key="6">
    <source>
        <dbReference type="RuleBase" id="RU004021"/>
    </source>
</evidence>
<sequence>MSKPLQVNPHKLSPVMGAHLACLGVDGVMPIIHGAQGCSNFSKVFFTRHFSEPIVSHSTAVNDITAVLDGGACVAEAIDTLAKKSPFKLAAIITTGLTETKGDDVKGAIGQLSYPALYFPTPDYEGGLEEGFALAIEVFIKERMVSVTTPDPKLALILPHASMTPLEVEKLKEFLEDFGVRALALPDLSGSLDGHLEERQGSVSKGGITLEEIEEASRAGMILSIGESTRKARQAFLAKNPGAFDLNVESLYGLRSSDALIRALMDWTGHEPSVRIKRWRARLQDMMLDSHFALGGKRVIAALENDHLLGISKILEEVGMSFELAVATTGGPAMTKISAKEAVVGDLEHLMQNIESSEGVIACERLGGFLPKETPWLVRGYPIFERIGTGLGNDILYEGGCYLLKELANLFLKEHQAHD</sequence>
<gene>
    <name evidence="8" type="primary">NIFEN2</name>
    <name evidence="8" type="ordered locus">WS1388</name>
</gene>
<dbReference type="EMBL" id="BX571660">
    <property type="protein sequence ID" value="CAE10455.1"/>
    <property type="molecule type" value="Genomic_DNA"/>
</dbReference>
<dbReference type="GO" id="GO:0016163">
    <property type="term" value="F:nitrogenase activity"/>
    <property type="evidence" value="ECO:0007669"/>
    <property type="project" value="InterPro"/>
</dbReference>
<dbReference type="RefSeq" id="WP_011139240.1">
    <property type="nucleotide sequence ID" value="NC_005090.1"/>
</dbReference>
<dbReference type="Gene3D" id="3.40.50.1980">
    <property type="entry name" value="Nitrogenase molybdenum iron protein domain"/>
    <property type="match status" value="3"/>
</dbReference>
<evidence type="ECO:0000256" key="3">
    <source>
        <dbReference type="ARBA" id="ARBA00011002"/>
    </source>
</evidence>
<dbReference type="UniPathway" id="UPA00782"/>
<feature type="domain" description="Nitrogenase/oxidoreductase component 1" evidence="7">
    <location>
        <begin position="14"/>
        <end position="411"/>
    </location>
</feature>
<proteinExistence type="inferred from homology"/>
<comment type="function">
    <text evidence="1">This protein may play a role in the biosynthesis of the prosthetic group of nitrogenase (FeMo cofactor).</text>
</comment>
<dbReference type="CDD" id="cd01966">
    <property type="entry name" value="Nitrogenase_NifN_1"/>
    <property type="match status" value="1"/>
</dbReference>
<evidence type="ECO:0000259" key="7">
    <source>
        <dbReference type="Pfam" id="PF00148"/>
    </source>
</evidence>
<dbReference type="PANTHER" id="PTHR33712">
    <property type="entry name" value="LIGHT-INDEPENDENT PROTOCHLOROPHYLLIDE REDUCTASE SUBUNIT B"/>
    <property type="match status" value="1"/>
</dbReference>
<comment type="pathway">
    <text evidence="2">Cofactor biosynthesis; Fe-Mo cofactor biosynthesis.</text>
</comment>
<dbReference type="GO" id="GO:0065003">
    <property type="term" value="P:protein-containing complex assembly"/>
    <property type="evidence" value="ECO:0007669"/>
    <property type="project" value="InterPro"/>
</dbReference>
<dbReference type="Gene3D" id="6.10.250.1090">
    <property type="match status" value="1"/>
</dbReference>
<evidence type="ECO:0000313" key="9">
    <source>
        <dbReference type="Proteomes" id="UP000000422"/>
    </source>
</evidence>
<dbReference type="InterPro" id="IPR000318">
    <property type="entry name" value="Nase_comp1_CS"/>
</dbReference>
<dbReference type="InterPro" id="IPR000510">
    <property type="entry name" value="Nase/OxRdtase_comp1"/>
</dbReference>
<evidence type="ECO:0000256" key="1">
    <source>
        <dbReference type="ARBA" id="ARBA00003171"/>
    </source>
</evidence>
<evidence type="ECO:0000256" key="5">
    <source>
        <dbReference type="ARBA" id="ARBA00023231"/>
    </source>
</evidence>
<dbReference type="AlphaFoldDB" id="Q7MRG0"/>
<dbReference type="Proteomes" id="UP000000422">
    <property type="component" value="Chromosome"/>
</dbReference>
<dbReference type="Pfam" id="PF00148">
    <property type="entry name" value="Oxidored_nitro"/>
    <property type="match status" value="1"/>
</dbReference>
<keyword evidence="9" id="KW-1185">Reference proteome</keyword>
<accession>Q7MRG0</accession>
<reference evidence="8 9" key="1">
    <citation type="journal article" date="2003" name="Proc. Natl. Acad. Sci. U.S.A.">
        <title>Complete genome sequence and analysis of Wolinella succinogenes.</title>
        <authorList>
            <person name="Baar C."/>
            <person name="Eppinger M."/>
            <person name="Raddatz G."/>
            <person name="Simon JM."/>
            <person name="Lanz C."/>
            <person name="Klimmek O."/>
            <person name="Nandakumar R."/>
            <person name="Gross R."/>
            <person name="Rosinus A."/>
            <person name="Keller H."/>
            <person name="Jagtap P."/>
            <person name="Linke B."/>
            <person name="Meyer F."/>
            <person name="Lederer H."/>
            <person name="Schuster S.C."/>
        </authorList>
    </citation>
    <scope>NUCLEOTIDE SEQUENCE [LARGE SCALE GENOMIC DNA]</scope>
    <source>
        <strain evidence="9">ATCC 29543 / DSM 1740 / CCUG 13145 / JCM 31913 / LMG 7466 / NCTC 11488 / FDC 602W</strain>
    </source>
</reference>
<evidence type="ECO:0000256" key="4">
    <source>
        <dbReference type="ARBA" id="ARBA00013282"/>
    </source>
</evidence>
<dbReference type="PROSITE" id="PS00699">
    <property type="entry name" value="NITROGENASE_1_1"/>
    <property type="match status" value="1"/>
</dbReference>
<name>Q7MRG0_WOLSU</name>
<dbReference type="InterPro" id="IPR005975">
    <property type="entry name" value="Nase_Mo-Fe_CF"/>
</dbReference>